<dbReference type="EMBL" id="GG738892">
    <property type="protein sequence ID" value="EFC40484.1"/>
    <property type="molecule type" value="Genomic_DNA"/>
</dbReference>
<dbReference type="VEuPathDB" id="AmoebaDB:NAEGRDRAFT_80987"/>
<evidence type="ECO:0000313" key="4">
    <source>
        <dbReference type="Proteomes" id="UP000006671"/>
    </source>
</evidence>
<evidence type="ECO:0000256" key="2">
    <source>
        <dbReference type="ARBA" id="ARBA00022737"/>
    </source>
</evidence>
<dbReference type="GeneID" id="8854856"/>
<evidence type="ECO:0000256" key="1">
    <source>
        <dbReference type="ARBA" id="ARBA00022441"/>
    </source>
</evidence>
<sequence>MKIYEVQSKGNHTGGLCYHVSGVIGSKFYVLLGQRPINSTKINSVYIFDMVNKVWTEIEKPSGKAPTLRALTASCIVGSRIYVFGGYSQATPQSNHTVYNGMYYFDTETLSWTHIETNGLCPDPRAGGQMWHYKGNIYLYGGCQGKQVYFSGLYAYNIASNQWMVVETKGNVDMRKYVTLVDKTNQNETHNQVPNRLCCFTCNVVQNLVYIFGGLTADEENERQSATNALYVLDMDTMEWSRPLLSKDNTVVPSARASHCTTLAKDSAIILAGGSNILRNNDFDSHIYMYQILERKWYRITDLFFGSHLPKLVGMSAVYCEETGEVFFLGGKDSDDTLKFHFYSVNVKSIKELKTYDVSPEEIKMVHRKSIRDIADFKKMEIVSDTSRNTRDKRSVSAAEALYSPLKHSELIDEDDYDESSLDEVIKKKNRRRTIDSLSKFFNLNR</sequence>
<gene>
    <name evidence="3" type="ORF">NAEGRDRAFT_80987</name>
</gene>
<dbReference type="SUPFAM" id="SSF50965">
    <property type="entry name" value="Galactose oxidase, central domain"/>
    <property type="match status" value="1"/>
</dbReference>
<keyword evidence="2" id="KW-0677">Repeat</keyword>
<dbReference type="OrthoDB" id="10251809at2759"/>
<dbReference type="Gene3D" id="2.120.10.80">
    <property type="entry name" value="Kelch-type beta propeller"/>
    <property type="match status" value="2"/>
</dbReference>
<organism evidence="4">
    <name type="scientific">Naegleria gruberi</name>
    <name type="common">Amoeba</name>
    <dbReference type="NCBI Taxonomy" id="5762"/>
    <lineage>
        <taxon>Eukaryota</taxon>
        <taxon>Discoba</taxon>
        <taxon>Heterolobosea</taxon>
        <taxon>Tetramitia</taxon>
        <taxon>Eutetramitia</taxon>
        <taxon>Vahlkampfiidae</taxon>
        <taxon>Naegleria</taxon>
    </lineage>
</organism>
<proteinExistence type="predicted"/>
<dbReference type="PANTHER" id="PTHR46093">
    <property type="entry name" value="ACYL-COA-BINDING DOMAIN-CONTAINING PROTEIN 5"/>
    <property type="match status" value="1"/>
</dbReference>
<dbReference type="InParanoid" id="D2VRM0"/>
<dbReference type="OMA" id="ENQMVLF"/>
<dbReference type="PANTHER" id="PTHR46093:SF18">
    <property type="entry name" value="FIBRONECTIN TYPE-III DOMAIN-CONTAINING PROTEIN"/>
    <property type="match status" value="1"/>
</dbReference>
<accession>D2VRM0</accession>
<dbReference type="KEGG" id="ngr:NAEGRDRAFT_80987"/>
<dbReference type="Proteomes" id="UP000006671">
    <property type="component" value="Unassembled WGS sequence"/>
</dbReference>
<evidence type="ECO:0000313" key="3">
    <source>
        <dbReference type="EMBL" id="EFC40484.1"/>
    </source>
</evidence>
<name>D2VRM0_NAEGR</name>
<dbReference type="InterPro" id="IPR011043">
    <property type="entry name" value="Gal_Oxase/kelch_b-propeller"/>
</dbReference>
<keyword evidence="1" id="KW-0880">Kelch repeat</keyword>
<dbReference type="Pfam" id="PF24681">
    <property type="entry name" value="Kelch_KLHDC2_KLHL20_DRC7"/>
    <property type="match status" value="2"/>
</dbReference>
<dbReference type="RefSeq" id="XP_002673228.1">
    <property type="nucleotide sequence ID" value="XM_002673182.1"/>
</dbReference>
<protein>
    <submittedName>
        <fullName evidence="3">Predicted protein</fullName>
    </submittedName>
</protein>
<dbReference type="AlphaFoldDB" id="D2VRM0"/>
<reference evidence="3 4" key="1">
    <citation type="journal article" date="2010" name="Cell">
        <title>The genome of Naegleria gruberi illuminates early eukaryotic versatility.</title>
        <authorList>
            <person name="Fritz-Laylin L.K."/>
            <person name="Prochnik S.E."/>
            <person name="Ginger M.L."/>
            <person name="Dacks J.B."/>
            <person name="Carpenter M.L."/>
            <person name="Field M.C."/>
            <person name="Kuo A."/>
            <person name="Paredez A."/>
            <person name="Chapman J."/>
            <person name="Pham J."/>
            <person name="Shu S."/>
            <person name="Neupane R."/>
            <person name="Cipriano M."/>
            <person name="Mancuso J."/>
            <person name="Tu H."/>
            <person name="Salamov A."/>
            <person name="Lindquist E."/>
            <person name="Shapiro H."/>
            <person name="Lucas S."/>
            <person name="Grigoriev I.V."/>
            <person name="Cande W.Z."/>
            <person name="Fulton C."/>
            <person name="Rokhsar D.S."/>
            <person name="Dawson S.C."/>
        </authorList>
    </citation>
    <scope>NUCLEOTIDE SEQUENCE [LARGE SCALE GENOMIC DNA]</scope>
    <source>
        <strain evidence="3 4">NEG-M</strain>
    </source>
</reference>
<dbReference type="InterPro" id="IPR015915">
    <property type="entry name" value="Kelch-typ_b-propeller"/>
</dbReference>
<keyword evidence="4" id="KW-1185">Reference proteome</keyword>